<keyword evidence="3" id="KW-0238">DNA-binding</keyword>
<keyword evidence="5" id="KW-0539">Nucleus</keyword>
<dbReference type="GO" id="GO:0045944">
    <property type="term" value="P:positive regulation of transcription by RNA polymerase II"/>
    <property type="evidence" value="ECO:0007669"/>
    <property type="project" value="InterPro"/>
</dbReference>
<dbReference type="Pfam" id="PF00319">
    <property type="entry name" value="SRF-TF"/>
    <property type="match status" value="1"/>
</dbReference>
<dbReference type="GO" id="GO:0000981">
    <property type="term" value="F:DNA-binding transcription factor activity, RNA polymerase II-specific"/>
    <property type="evidence" value="ECO:0007669"/>
    <property type="project" value="InterPro"/>
</dbReference>
<reference evidence="8" key="1">
    <citation type="submission" date="2020-01" db="EMBL/GenBank/DDBJ databases">
        <authorList>
            <person name="Mishra B."/>
        </authorList>
    </citation>
    <scope>NUCLEOTIDE SEQUENCE [LARGE SCALE GENOMIC DNA]</scope>
</reference>
<feature type="region of interest" description="Disordered" evidence="6">
    <location>
        <begin position="231"/>
        <end position="254"/>
    </location>
</feature>
<evidence type="ECO:0000259" key="7">
    <source>
        <dbReference type="PROSITE" id="PS50066"/>
    </source>
</evidence>
<dbReference type="GO" id="GO:0000978">
    <property type="term" value="F:RNA polymerase II cis-regulatory region sequence-specific DNA binding"/>
    <property type="evidence" value="ECO:0007669"/>
    <property type="project" value="TreeGrafter"/>
</dbReference>
<dbReference type="SUPFAM" id="SSF55455">
    <property type="entry name" value="SRF-like"/>
    <property type="match status" value="1"/>
</dbReference>
<keyword evidence="9" id="KW-1185">Reference proteome</keyword>
<keyword evidence="2" id="KW-0805">Transcription regulation</keyword>
<gene>
    <name evidence="8" type="ORF">MERR_LOCUS21148</name>
</gene>
<dbReference type="GO" id="GO:0005634">
    <property type="term" value="C:nucleus"/>
    <property type="evidence" value="ECO:0007669"/>
    <property type="project" value="UniProtKB-SubCell"/>
</dbReference>
<keyword evidence="4" id="KW-0804">Transcription</keyword>
<dbReference type="Gene3D" id="3.40.1810.10">
    <property type="entry name" value="Transcription factor, MADS-box"/>
    <property type="match status" value="1"/>
</dbReference>
<dbReference type="Proteomes" id="UP000467841">
    <property type="component" value="Unassembled WGS sequence"/>
</dbReference>
<dbReference type="GO" id="GO:0046983">
    <property type="term" value="F:protein dimerization activity"/>
    <property type="evidence" value="ECO:0007669"/>
    <property type="project" value="InterPro"/>
</dbReference>
<evidence type="ECO:0000256" key="4">
    <source>
        <dbReference type="ARBA" id="ARBA00023163"/>
    </source>
</evidence>
<name>A0A6D2ITS8_9BRAS</name>
<dbReference type="EMBL" id="CACVBM020001140">
    <property type="protein sequence ID" value="CAA7033913.1"/>
    <property type="molecule type" value="Genomic_DNA"/>
</dbReference>
<organism evidence="8 9">
    <name type="scientific">Microthlaspi erraticum</name>
    <dbReference type="NCBI Taxonomy" id="1685480"/>
    <lineage>
        <taxon>Eukaryota</taxon>
        <taxon>Viridiplantae</taxon>
        <taxon>Streptophyta</taxon>
        <taxon>Embryophyta</taxon>
        <taxon>Tracheophyta</taxon>
        <taxon>Spermatophyta</taxon>
        <taxon>Magnoliopsida</taxon>
        <taxon>eudicotyledons</taxon>
        <taxon>Gunneridae</taxon>
        <taxon>Pentapetalae</taxon>
        <taxon>rosids</taxon>
        <taxon>malvids</taxon>
        <taxon>Brassicales</taxon>
        <taxon>Brassicaceae</taxon>
        <taxon>Coluteocarpeae</taxon>
        <taxon>Microthlaspi</taxon>
    </lineage>
</organism>
<dbReference type="OrthoDB" id="1084607at2759"/>
<dbReference type="PANTHER" id="PTHR11945:SF702">
    <property type="entry name" value="AGAMOUS-LIKE 83-RELATED"/>
    <property type="match status" value="1"/>
</dbReference>
<comment type="caution">
    <text evidence="8">The sequence shown here is derived from an EMBL/GenBank/DDBJ whole genome shotgun (WGS) entry which is preliminary data.</text>
</comment>
<dbReference type="SMART" id="SM00432">
    <property type="entry name" value="MADS"/>
    <property type="match status" value="1"/>
</dbReference>
<feature type="compositionally biased region" description="Polar residues" evidence="6">
    <location>
        <begin position="231"/>
        <end position="250"/>
    </location>
</feature>
<evidence type="ECO:0000313" key="9">
    <source>
        <dbReference type="Proteomes" id="UP000467841"/>
    </source>
</evidence>
<feature type="domain" description="MADS-box" evidence="7">
    <location>
        <begin position="3"/>
        <end position="48"/>
    </location>
</feature>
<protein>
    <recommendedName>
        <fullName evidence="7">MADS-box domain-containing protein</fullName>
    </recommendedName>
</protein>
<accession>A0A6D2ITS8</accession>
<comment type="subcellular location">
    <subcellularLocation>
        <location evidence="1">Nucleus</location>
    </subcellularLocation>
</comment>
<dbReference type="PROSITE" id="PS50066">
    <property type="entry name" value="MADS_BOX_2"/>
    <property type="match status" value="1"/>
</dbReference>
<dbReference type="InterPro" id="IPR036879">
    <property type="entry name" value="TF_MADSbox_sf"/>
</dbReference>
<sequence>MGGKKRKIAMEFVENSQARAVLCAKRRKGLYSKASELCLLSGAQVAIITTPVSSNSNVSFFSFGHSSADSVVSAFLANQRPRDDDSIGRALGFWWEDQKLAQSENSNELSDAIGSIARMLQNLKGLQERKAVENHEGLKKEEELALHGTNQELDQNQTLNLLQLTCASACIDQDDTPAKLEEPVKISQAENQNVAVSDKDSNDINSLILKLDECDEEFDLDTIFDLVMNSESTPTNSNVSTNQNPSSSSEDGAASVFQGECNRNFCDSDGDNNILAISDNNNNALHGDLNGWNKELDLDDITSFEANAGSLMDDVSVMKSNQNLLLDAEAVEDEAAVMHRALDHKDNFNFSEYCNELTSIAAI</sequence>
<dbReference type="InterPro" id="IPR033897">
    <property type="entry name" value="SRF-like_MADS-box"/>
</dbReference>
<evidence type="ECO:0000313" key="8">
    <source>
        <dbReference type="EMBL" id="CAA7033913.1"/>
    </source>
</evidence>
<dbReference type="InterPro" id="IPR002100">
    <property type="entry name" value="TF_MADSbox"/>
</dbReference>
<evidence type="ECO:0000256" key="6">
    <source>
        <dbReference type="SAM" id="MobiDB-lite"/>
    </source>
</evidence>
<evidence type="ECO:0000256" key="3">
    <source>
        <dbReference type="ARBA" id="ARBA00023125"/>
    </source>
</evidence>
<evidence type="ECO:0000256" key="1">
    <source>
        <dbReference type="ARBA" id="ARBA00004123"/>
    </source>
</evidence>
<proteinExistence type="predicted"/>
<dbReference type="AlphaFoldDB" id="A0A6D2ITS8"/>
<evidence type="ECO:0000256" key="5">
    <source>
        <dbReference type="ARBA" id="ARBA00023242"/>
    </source>
</evidence>
<dbReference type="CDD" id="cd00266">
    <property type="entry name" value="MADS_SRF_like"/>
    <property type="match status" value="1"/>
</dbReference>
<dbReference type="PANTHER" id="PTHR11945">
    <property type="entry name" value="MADS BOX PROTEIN"/>
    <property type="match status" value="1"/>
</dbReference>
<evidence type="ECO:0000256" key="2">
    <source>
        <dbReference type="ARBA" id="ARBA00023015"/>
    </source>
</evidence>